<dbReference type="InterPro" id="IPR036940">
    <property type="entry name" value="PI3/4_kinase_cat_sf"/>
</dbReference>
<keyword evidence="14" id="KW-1185">Reference proteome</keyword>
<keyword evidence="4 8" id="KW-0547">Nucleotide-binding</keyword>
<comment type="catalytic activity">
    <reaction evidence="1">
        <text>a 1,2-diacyl-sn-glycero-3-phospho-(1D-myo-inositol) + ATP = a 1,2-diacyl-sn-glycero-3-phospho-(1D-myo-inositol-3-phosphate) + ADP + H(+)</text>
        <dbReference type="Rhea" id="RHEA:12709"/>
        <dbReference type="ChEBI" id="CHEBI:15378"/>
        <dbReference type="ChEBI" id="CHEBI:30616"/>
        <dbReference type="ChEBI" id="CHEBI:57880"/>
        <dbReference type="ChEBI" id="CHEBI:58088"/>
        <dbReference type="ChEBI" id="CHEBI:456216"/>
        <dbReference type="EC" id="2.7.1.137"/>
    </reaction>
</comment>
<feature type="domain" description="PIK helical" evidence="11">
    <location>
        <begin position="274"/>
        <end position="449"/>
    </location>
</feature>
<dbReference type="InterPro" id="IPR002420">
    <property type="entry name" value="PI3K-type_C2_dom"/>
</dbReference>
<gene>
    <name evidence="13" type="ORF">Tsubulata_029420</name>
</gene>
<dbReference type="GO" id="GO:0000407">
    <property type="term" value="C:phagophore assembly site"/>
    <property type="evidence" value="ECO:0007669"/>
    <property type="project" value="TreeGrafter"/>
</dbReference>
<protein>
    <recommendedName>
        <fullName evidence="2">phosphatidylinositol 3-kinase</fullName>
        <ecNumber evidence="2">2.7.1.137</ecNumber>
    </recommendedName>
</protein>
<organism evidence="13 14">
    <name type="scientific">Turnera subulata</name>
    <dbReference type="NCBI Taxonomy" id="218843"/>
    <lineage>
        <taxon>Eukaryota</taxon>
        <taxon>Viridiplantae</taxon>
        <taxon>Streptophyta</taxon>
        <taxon>Embryophyta</taxon>
        <taxon>Tracheophyta</taxon>
        <taxon>Spermatophyta</taxon>
        <taxon>Magnoliopsida</taxon>
        <taxon>eudicotyledons</taxon>
        <taxon>Gunneridae</taxon>
        <taxon>Pentapetalae</taxon>
        <taxon>rosids</taxon>
        <taxon>fabids</taxon>
        <taxon>Malpighiales</taxon>
        <taxon>Passifloraceae</taxon>
        <taxon>Turnera</taxon>
    </lineage>
</organism>
<evidence type="ECO:0000256" key="4">
    <source>
        <dbReference type="ARBA" id="ARBA00022741"/>
    </source>
</evidence>
<dbReference type="PROSITE" id="PS50290">
    <property type="entry name" value="PI3_4_KINASE_3"/>
    <property type="match status" value="1"/>
</dbReference>
<evidence type="ECO:0000256" key="8">
    <source>
        <dbReference type="PIRNR" id="PIRNR000587"/>
    </source>
</evidence>
<evidence type="ECO:0000256" key="2">
    <source>
        <dbReference type="ARBA" id="ARBA00012073"/>
    </source>
</evidence>
<dbReference type="GO" id="GO:0000045">
    <property type="term" value="P:autophagosome assembly"/>
    <property type="evidence" value="ECO:0007669"/>
    <property type="project" value="TreeGrafter"/>
</dbReference>
<feature type="domain" description="C2 PI3K-type" evidence="12">
    <location>
        <begin position="14"/>
        <end position="177"/>
    </location>
</feature>
<evidence type="ECO:0000256" key="3">
    <source>
        <dbReference type="ARBA" id="ARBA00022679"/>
    </source>
</evidence>
<dbReference type="Pfam" id="PF00792">
    <property type="entry name" value="PI3K_C2"/>
    <property type="match status" value="1"/>
</dbReference>
<dbReference type="FunFam" id="2.60.40.150:FF:000171">
    <property type="entry name" value="Phosphatidylinositol 3-kinase VPS34"/>
    <property type="match status" value="1"/>
</dbReference>
<dbReference type="FunFam" id="1.10.1070.11:FF:000014">
    <property type="entry name" value="Phosphatidylinositol 3-kinase, root isoform"/>
    <property type="match status" value="1"/>
</dbReference>
<dbReference type="InterPro" id="IPR008290">
    <property type="entry name" value="PI3K_Vps34"/>
</dbReference>
<dbReference type="GO" id="GO:0048015">
    <property type="term" value="P:phosphatidylinositol-mediated signaling"/>
    <property type="evidence" value="ECO:0007669"/>
    <property type="project" value="TreeGrafter"/>
</dbReference>
<dbReference type="CDD" id="cd00896">
    <property type="entry name" value="PI3Kc_III"/>
    <property type="match status" value="1"/>
</dbReference>
<dbReference type="InterPro" id="IPR001263">
    <property type="entry name" value="PI3K_accessory_dom"/>
</dbReference>
<dbReference type="Pfam" id="PF00454">
    <property type="entry name" value="PI3_PI4_kinase"/>
    <property type="match status" value="2"/>
</dbReference>
<dbReference type="SUPFAM" id="SSF48371">
    <property type="entry name" value="ARM repeat"/>
    <property type="match status" value="1"/>
</dbReference>
<comment type="similarity">
    <text evidence="8 9">Belongs to the PI3/PI4-kinase family.</text>
</comment>
<dbReference type="SUPFAM" id="SSF49562">
    <property type="entry name" value="C2 domain (Calcium/lipid-binding domain, CaLB)"/>
    <property type="match status" value="1"/>
</dbReference>
<dbReference type="SUPFAM" id="SSF56112">
    <property type="entry name" value="Protein kinase-like (PK-like)"/>
    <property type="match status" value="2"/>
</dbReference>
<evidence type="ECO:0000256" key="7">
    <source>
        <dbReference type="ARBA" id="ARBA00056916"/>
    </source>
</evidence>
<keyword evidence="5 8" id="KW-0418">Kinase</keyword>
<dbReference type="PROSITE" id="PS51545">
    <property type="entry name" value="PIK_HELICAL"/>
    <property type="match status" value="1"/>
</dbReference>
<reference evidence="13" key="2">
    <citation type="journal article" date="2023" name="Plants (Basel)">
        <title>Annotation of the Turnera subulata (Passifloraceae) Draft Genome Reveals the S-Locus Evolved after the Divergence of Turneroideae from Passifloroideae in a Stepwise Manner.</title>
        <authorList>
            <person name="Henning P.M."/>
            <person name="Roalson E.H."/>
            <person name="Mir W."/>
            <person name="McCubbin A.G."/>
            <person name="Shore J.S."/>
        </authorList>
    </citation>
    <scope>NUCLEOTIDE SEQUENCE</scope>
    <source>
        <strain evidence="13">F60SS</strain>
    </source>
</reference>
<evidence type="ECO:0000256" key="5">
    <source>
        <dbReference type="ARBA" id="ARBA00022777"/>
    </source>
</evidence>
<keyword evidence="3 8" id="KW-0808">Transferase</keyword>
<dbReference type="GO" id="GO:0016303">
    <property type="term" value="F:1-phosphatidylinositol-3-kinase activity"/>
    <property type="evidence" value="ECO:0007669"/>
    <property type="project" value="UniProtKB-EC"/>
</dbReference>
<dbReference type="GO" id="GO:0005777">
    <property type="term" value="C:peroxisome"/>
    <property type="evidence" value="ECO:0007669"/>
    <property type="project" value="TreeGrafter"/>
</dbReference>
<dbReference type="SMART" id="SM00145">
    <property type="entry name" value="PI3Ka"/>
    <property type="match status" value="1"/>
</dbReference>
<evidence type="ECO:0000313" key="14">
    <source>
        <dbReference type="Proteomes" id="UP001141552"/>
    </source>
</evidence>
<comment type="function">
    <text evidence="7">Associated with membrane proliferation.</text>
</comment>
<comment type="caution">
    <text evidence="13">The sequence shown here is derived from an EMBL/GenBank/DDBJ whole genome shotgun (WGS) entry which is preliminary data.</text>
</comment>
<feature type="domain" description="PI3K/PI4K catalytic" evidence="10">
    <location>
        <begin position="528"/>
        <end position="822"/>
    </location>
</feature>
<dbReference type="FunFam" id="3.30.1010.10:FF:000002">
    <property type="entry name" value="Phosphatidylinositol 3-kinase catalytic subunit type 3"/>
    <property type="match status" value="1"/>
</dbReference>
<accession>A0A9Q0FD00</accession>
<evidence type="ECO:0000313" key="13">
    <source>
        <dbReference type="EMBL" id="KAJ4829091.1"/>
    </source>
</evidence>
<dbReference type="Gene3D" id="1.25.40.70">
    <property type="entry name" value="Phosphatidylinositol 3-kinase, accessory domain (PIK)"/>
    <property type="match status" value="1"/>
</dbReference>
<dbReference type="AlphaFoldDB" id="A0A9Q0FD00"/>
<keyword evidence="6 8" id="KW-0067">ATP-binding</keyword>
<dbReference type="InterPro" id="IPR035892">
    <property type="entry name" value="C2_domain_sf"/>
</dbReference>
<dbReference type="PROSITE" id="PS51547">
    <property type="entry name" value="C2_PI3K"/>
    <property type="match status" value="1"/>
</dbReference>
<dbReference type="InterPro" id="IPR011162">
    <property type="entry name" value="MHC_I/II-like_Ag-recog"/>
</dbReference>
<dbReference type="GO" id="GO:0005524">
    <property type="term" value="F:ATP binding"/>
    <property type="evidence" value="ECO:0007669"/>
    <property type="project" value="UniProtKB-UniRule"/>
</dbReference>
<sequence>MTGNEFRFFLSCDINLPVTFRVERLEGPLPSPKSTNSAIESVLEERKAELFVECALYIDGAPFGLPIRTRLESAGPSYCWNELITLSTKYRDLTAHSQLALTVWDVSREKDEGLIGGATILLFNSKMQLKTGKQKLRLWLGKEADGSFPTTTPGKVPKHERGELERLEKLLNKYERGQIQRVDWLDRLTFKAMDKIKERENSKNGSSHLYVVVDFCSFEHRVVFQESGANFLLPSPIASTNEIVFVWDPEVGKMNPSEHKQLKLARSLTRGIIDRDLKPSSNERKSIQRILKYPPTRVLSGDERQLLWKFRFSLMSEKRALTKFLRCVEWSDVQEAKQALELMGRWEMIDVSDALELLSPVFESEEVRAYAVSVLGRADDEELQCYLLQLVQALRFERSDKSCLCQFLVQRSLNNIELASFLRWYVAVEFYDPAYAKRYYCTYETLEENMKKLSGPNGEEVWQSIIRQTELTAQLCTIMKEVRNVRGNTQKKIEKLRQLLSGLLSELTYFEEPIRSPLSPGVLFTGIVPSESSIFKSALHPLRLTFRTQNGGFSRIIFKKGDDIRQDQLVVQMVSLMDRLLKLENLDLHLTPYKVLATAQDEGMIEFIPSRSLAQIISENRSIVSYLQKFHPDDRGPFGITASCLETFIKSCAGYSVITYILGVGDRELVLLCEVDFGLCLKLNYRFLCLLPALRHLDNLLLSEDGRLFHVDFGFILGRDPKPFPPPMKLCKEMVEAMGGAESPYYTRFKSYCCEAYNILRKSSNLILNLFHLMAGSSIPDIASDPEKGILKLQEKFRLDLDDEACIHFFQDLINESVSALFPQMVETIHRWATYWR</sequence>
<dbReference type="GO" id="GO:0034272">
    <property type="term" value="C:phosphatidylinositol 3-kinase complex, class III, type II"/>
    <property type="evidence" value="ECO:0007669"/>
    <property type="project" value="TreeGrafter"/>
</dbReference>
<dbReference type="Proteomes" id="UP001141552">
    <property type="component" value="Unassembled WGS sequence"/>
</dbReference>
<dbReference type="PANTHER" id="PTHR10048">
    <property type="entry name" value="PHOSPHATIDYLINOSITOL KINASE"/>
    <property type="match status" value="1"/>
</dbReference>
<name>A0A9Q0FD00_9ROSI</name>
<dbReference type="PANTHER" id="PTHR10048:SF7">
    <property type="entry name" value="PHOSPHATIDYLINOSITOL 3-KINASE CATALYTIC SUBUNIT TYPE 3"/>
    <property type="match status" value="1"/>
</dbReference>
<reference evidence="13" key="1">
    <citation type="submission" date="2022-02" db="EMBL/GenBank/DDBJ databases">
        <authorList>
            <person name="Henning P.M."/>
            <person name="McCubbin A.G."/>
            <person name="Shore J.S."/>
        </authorList>
    </citation>
    <scope>NUCLEOTIDE SEQUENCE</scope>
    <source>
        <strain evidence="13">F60SS</strain>
        <tissue evidence="13">Leaves</tissue>
    </source>
</reference>
<dbReference type="SMART" id="SM00146">
    <property type="entry name" value="PI3Kc"/>
    <property type="match status" value="1"/>
</dbReference>
<dbReference type="Gene3D" id="2.60.40.150">
    <property type="entry name" value="C2 domain"/>
    <property type="match status" value="1"/>
</dbReference>
<dbReference type="PIRSF" id="PIRSF000587">
    <property type="entry name" value="PI3K_Vps34"/>
    <property type="match status" value="1"/>
</dbReference>
<evidence type="ECO:0000256" key="1">
    <source>
        <dbReference type="ARBA" id="ARBA00001498"/>
    </source>
</evidence>
<dbReference type="PROSITE" id="PS00915">
    <property type="entry name" value="PI3_4_KINASE_1"/>
    <property type="match status" value="1"/>
</dbReference>
<evidence type="ECO:0000256" key="9">
    <source>
        <dbReference type="PROSITE-ProRule" id="PRU00880"/>
    </source>
</evidence>
<dbReference type="InterPro" id="IPR018936">
    <property type="entry name" value="PI3/4_kinase_CS"/>
</dbReference>
<dbReference type="Pfam" id="PF00613">
    <property type="entry name" value="PI3Ka"/>
    <property type="match status" value="1"/>
</dbReference>
<dbReference type="GO" id="GO:0005768">
    <property type="term" value="C:endosome"/>
    <property type="evidence" value="ECO:0007669"/>
    <property type="project" value="TreeGrafter"/>
</dbReference>
<evidence type="ECO:0000259" key="11">
    <source>
        <dbReference type="PROSITE" id="PS51545"/>
    </source>
</evidence>
<evidence type="ECO:0000259" key="12">
    <source>
        <dbReference type="PROSITE" id="PS51547"/>
    </source>
</evidence>
<proteinExistence type="inferred from homology"/>
<dbReference type="GO" id="GO:0034271">
    <property type="term" value="C:phosphatidylinositol 3-kinase complex, class III, type I"/>
    <property type="evidence" value="ECO:0007669"/>
    <property type="project" value="TreeGrafter"/>
</dbReference>
<dbReference type="InterPro" id="IPR057756">
    <property type="entry name" value="PI3-kinase_type3/VPS34_cat"/>
</dbReference>
<dbReference type="CDD" id="cd08397">
    <property type="entry name" value="C2_PI3K_class_III"/>
    <property type="match status" value="1"/>
</dbReference>
<dbReference type="GO" id="GO:0006897">
    <property type="term" value="P:endocytosis"/>
    <property type="evidence" value="ECO:0007669"/>
    <property type="project" value="TreeGrafter"/>
</dbReference>
<dbReference type="Gene3D" id="1.10.1070.11">
    <property type="entry name" value="Phosphatidylinositol 3-/4-kinase, catalytic domain"/>
    <property type="match status" value="1"/>
</dbReference>
<dbReference type="CDD" id="cd00870">
    <property type="entry name" value="PI3Ka_III"/>
    <property type="match status" value="1"/>
</dbReference>
<dbReference type="OrthoDB" id="67688at2759"/>
<dbReference type="SUPFAM" id="SSF54452">
    <property type="entry name" value="MHC antigen-recognition domain"/>
    <property type="match status" value="1"/>
</dbReference>
<dbReference type="InterPro" id="IPR011009">
    <property type="entry name" value="Kinase-like_dom_sf"/>
</dbReference>
<dbReference type="InterPro" id="IPR015433">
    <property type="entry name" value="PI3/4_kinase"/>
</dbReference>
<dbReference type="InterPro" id="IPR016024">
    <property type="entry name" value="ARM-type_fold"/>
</dbReference>
<evidence type="ECO:0000259" key="10">
    <source>
        <dbReference type="PROSITE" id="PS50290"/>
    </source>
</evidence>
<dbReference type="SMART" id="SM00142">
    <property type="entry name" value="PI3K_C2"/>
    <property type="match status" value="1"/>
</dbReference>
<dbReference type="FunFam" id="1.25.40.70:FF:000012">
    <property type="entry name" value="phosphatidylinositol 3-kinase, root isoform"/>
    <property type="match status" value="1"/>
</dbReference>
<dbReference type="InterPro" id="IPR042236">
    <property type="entry name" value="PI3K_accessory_sf"/>
</dbReference>
<evidence type="ECO:0000256" key="6">
    <source>
        <dbReference type="ARBA" id="ARBA00022840"/>
    </source>
</evidence>
<dbReference type="InterPro" id="IPR000403">
    <property type="entry name" value="PI3/4_kinase_cat_dom"/>
</dbReference>
<dbReference type="EMBL" id="JAKUCV010005996">
    <property type="protein sequence ID" value="KAJ4829091.1"/>
    <property type="molecule type" value="Genomic_DNA"/>
</dbReference>
<dbReference type="Gene3D" id="3.30.1010.10">
    <property type="entry name" value="Phosphatidylinositol 3-kinase Catalytic Subunit, Chain A, domain 4"/>
    <property type="match status" value="1"/>
</dbReference>
<dbReference type="EC" id="2.7.1.137" evidence="2"/>